<feature type="compositionally biased region" description="Low complexity" evidence="3">
    <location>
        <begin position="597"/>
        <end position="623"/>
    </location>
</feature>
<feature type="repeat" description="Pumilio" evidence="2">
    <location>
        <begin position="878"/>
        <end position="915"/>
    </location>
</feature>
<dbReference type="SUPFAM" id="SSF48371">
    <property type="entry name" value="ARM repeat"/>
    <property type="match status" value="1"/>
</dbReference>
<dbReference type="Gene3D" id="1.25.10.10">
    <property type="entry name" value="Leucine-rich Repeat Variant"/>
    <property type="match status" value="1"/>
</dbReference>
<feature type="repeat" description="Pumilio" evidence="2">
    <location>
        <begin position="842"/>
        <end position="877"/>
    </location>
</feature>
<dbReference type="GO" id="GO:0005829">
    <property type="term" value="C:cytosol"/>
    <property type="evidence" value="ECO:0007669"/>
    <property type="project" value="TreeGrafter"/>
</dbReference>
<dbReference type="PROSITE" id="PS50303">
    <property type="entry name" value="PUM_HD"/>
    <property type="match status" value="1"/>
</dbReference>
<feature type="region of interest" description="Disordered" evidence="3">
    <location>
        <begin position="704"/>
        <end position="733"/>
    </location>
</feature>
<dbReference type="Ensembl" id="ENSCLMT00005048249.1">
    <property type="protein sequence ID" value="ENSCLMP00005046637.1"/>
    <property type="gene ID" value="ENSCLMG00005020696.1"/>
</dbReference>
<evidence type="ECO:0000256" key="3">
    <source>
        <dbReference type="SAM" id="MobiDB-lite"/>
    </source>
</evidence>
<feature type="repeat" description="Pumilio" evidence="2">
    <location>
        <begin position="1012"/>
        <end position="1047"/>
    </location>
</feature>
<feature type="repeat" description="Pumilio" evidence="2">
    <location>
        <begin position="806"/>
        <end position="841"/>
    </location>
</feature>
<feature type="compositionally biased region" description="Low complexity" evidence="3">
    <location>
        <begin position="721"/>
        <end position="733"/>
    </location>
</feature>
<evidence type="ECO:0000313" key="5">
    <source>
        <dbReference type="Ensembl" id="ENSCLMP00005046637.1"/>
    </source>
</evidence>
<feature type="region of interest" description="Disordered" evidence="3">
    <location>
        <begin position="450"/>
        <end position="493"/>
    </location>
</feature>
<dbReference type="CDD" id="cd07920">
    <property type="entry name" value="Pumilio"/>
    <property type="match status" value="1"/>
</dbReference>
<dbReference type="GO" id="GO:0035196">
    <property type="term" value="P:miRNA processing"/>
    <property type="evidence" value="ECO:0007669"/>
    <property type="project" value="TreeGrafter"/>
</dbReference>
<feature type="repeat" description="Pumilio" evidence="2">
    <location>
        <begin position="1084"/>
        <end position="1126"/>
    </location>
</feature>
<dbReference type="InterPro" id="IPR033133">
    <property type="entry name" value="PUM-HD"/>
</dbReference>
<dbReference type="InterPro" id="IPR033712">
    <property type="entry name" value="Pumilio_RNA-bd"/>
</dbReference>
<dbReference type="GO" id="GO:0003730">
    <property type="term" value="F:mRNA 3'-UTR binding"/>
    <property type="evidence" value="ECO:0007669"/>
    <property type="project" value="TreeGrafter"/>
</dbReference>
<keyword evidence="6" id="KW-1185">Reference proteome</keyword>
<protein>
    <submittedName>
        <fullName evidence="5">Pumilio RNA binding family member 2</fullName>
    </submittedName>
</protein>
<feature type="compositionally biased region" description="Low complexity" evidence="3">
    <location>
        <begin position="456"/>
        <end position="469"/>
    </location>
</feature>
<feature type="repeat" description="Pumilio" evidence="2">
    <location>
        <begin position="916"/>
        <end position="951"/>
    </location>
</feature>
<dbReference type="InterPro" id="IPR016024">
    <property type="entry name" value="ARM-type_fold"/>
</dbReference>
<dbReference type="Pfam" id="PF00806">
    <property type="entry name" value="PUF"/>
    <property type="match status" value="8"/>
</dbReference>
<dbReference type="SMART" id="SM00025">
    <property type="entry name" value="Pumilio"/>
    <property type="match status" value="8"/>
</dbReference>
<dbReference type="AlphaFoldDB" id="A0A8C3ATW9"/>
<proteinExistence type="predicted"/>
<dbReference type="PANTHER" id="PTHR12537:SF52">
    <property type="entry name" value="PUMILIO HOMOLOG 2"/>
    <property type="match status" value="1"/>
</dbReference>
<organism evidence="5 6">
    <name type="scientific">Cyclopterus lumpus</name>
    <name type="common">Lumpsucker</name>
    <dbReference type="NCBI Taxonomy" id="8103"/>
    <lineage>
        <taxon>Eukaryota</taxon>
        <taxon>Metazoa</taxon>
        <taxon>Chordata</taxon>
        <taxon>Craniata</taxon>
        <taxon>Vertebrata</taxon>
        <taxon>Euteleostomi</taxon>
        <taxon>Actinopterygii</taxon>
        <taxon>Neopterygii</taxon>
        <taxon>Teleostei</taxon>
        <taxon>Neoteleostei</taxon>
        <taxon>Acanthomorphata</taxon>
        <taxon>Eupercaria</taxon>
        <taxon>Perciformes</taxon>
        <taxon>Cottioidei</taxon>
        <taxon>Cottales</taxon>
        <taxon>Cyclopteridae</taxon>
        <taxon>Cyclopterus</taxon>
    </lineage>
</organism>
<feature type="region of interest" description="Disordered" evidence="3">
    <location>
        <begin position="220"/>
        <end position="239"/>
    </location>
</feature>
<name>A0A8C3ATW9_CYCLU</name>
<feature type="compositionally biased region" description="Polar residues" evidence="3">
    <location>
        <begin position="474"/>
        <end position="492"/>
    </location>
</feature>
<keyword evidence="1" id="KW-0677">Repeat</keyword>
<dbReference type="GeneTree" id="ENSGT00940000157575"/>
<evidence type="ECO:0000256" key="2">
    <source>
        <dbReference type="PROSITE-ProRule" id="PRU00317"/>
    </source>
</evidence>
<reference evidence="5" key="1">
    <citation type="submission" date="2025-08" db="UniProtKB">
        <authorList>
            <consortium name="Ensembl"/>
        </authorList>
    </citation>
    <scope>IDENTIFICATION</scope>
</reference>
<feature type="compositionally biased region" description="Polar residues" evidence="3">
    <location>
        <begin position="756"/>
        <end position="770"/>
    </location>
</feature>
<feature type="repeat" description="Pumilio" evidence="2">
    <location>
        <begin position="1048"/>
        <end position="1083"/>
    </location>
</feature>
<accession>A0A8C3ATW9</accession>
<evidence type="ECO:0000259" key="4">
    <source>
        <dbReference type="PROSITE" id="PS50303"/>
    </source>
</evidence>
<feature type="compositionally biased region" description="Low complexity" evidence="3">
    <location>
        <begin position="562"/>
        <end position="590"/>
    </location>
</feature>
<feature type="region of interest" description="Disordered" evidence="3">
    <location>
        <begin position="562"/>
        <end position="636"/>
    </location>
</feature>
<feature type="repeat" description="Pumilio" evidence="2">
    <location>
        <begin position="952"/>
        <end position="987"/>
    </location>
</feature>
<feature type="region of interest" description="Disordered" evidence="3">
    <location>
        <begin position="754"/>
        <end position="784"/>
    </location>
</feature>
<evidence type="ECO:0000313" key="6">
    <source>
        <dbReference type="Proteomes" id="UP000694565"/>
    </source>
</evidence>
<feature type="region of interest" description="Disordered" evidence="3">
    <location>
        <begin position="274"/>
        <end position="311"/>
    </location>
</feature>
<gene>
    <name evidence="5" type="primary">pum2</name>
</gene>
<dbReference type="PROSITE" id="PS50302">
    <property type="entry name" value="PUM"/>
    <property type="match status" value="8"/>
</dbReference>
<dbReference type="GO" id="GO:0043488">
    <property type="term" value="P:regulation of mRNA stability"/>
    <property type="evidence" value="ECO:0007669"/>
    <property type="project" value="TreeGrafter"/>
</dbReference>
<dbReference type="Proteomes" id="UP000694565">
    <property type="component" value="Unplaced"/>
</dbReference>
<sequence length="1170" mass="125420">MSVPCSILGMNDVAWQETRGGMLHANGAPETGGVRVHVGGAGQAPGVPHLQGMDRVVIPAPGTPQPPLSGRSQDDATVGYFFQRQPGEQLGGCTPSKHRWPTGDANHVDQVRAADEMNYDFQALALESRGMGELLPAKKLWDSDELAKDGRKGMLLGEEWRDNAWGSSHHSVSQPIMVQRRPGQSFHGNGDANSVLSPRSEGGGLGVSMVEYVLSSSPGDKMDGRYRNGGYGGGDVDQDGREKIDVQEKVSPYEVDKSPEMKVGDENDPAKANGRGLLNGMDRDCKDFNPNPGSRQASPTEAVERMGPNQSGLEMMGQHHPHAFQQHPAQNKAPEDFQSQEAQNMGGMEQQAGVESLQFDYAGNQIQVDSSGTPVGLFDYNSQQQVAGLAPAFVPNPYIINAAPPGTDPYTAAGLAAAASLAGPTVVPPQYYGVPWGVYPANLFQQQAASTANHSANQQASNQGPGQQQVMRAGNNQRPLTPGQGQQSQQESLAAAAAANPALAYAGMSGYQVLAPAAYYDQTGTLVMGPGARAGLGGPVRLVQTPMLINPAAAQAAAAVSASGSGNNMSGPPGNGLYRSMPQPQQQQQQAPPPSSGLPSSSFYGSGSVPNTSQSSSLFSHTSAAPPPQSSSLGFSSTGGSLGVGLGSALGGFGSSVSSSTSSSVSRRDSLLASSDLYKRGGSSLTPIGQPFYNSLGYSSSPSPIGLTPGHSPLTPPPSLPSSHGSSSSLHLGGLTNGSGRYISAAPGAEAKYRSTGGTSSLFNSSSQLFPPSRPRYSRSDVMPSGRSRLLEDFRNNRFPNLQLRDLPGHMVEFSQDQHGSRFIQQKLERATPAERQMVFGEILQAAYQLMTDVFGNYVIQKFFEFGSADQKLALATRIRGHVLPLALQMYGCRVIQKALESISSDQQVISDIVRELDGHVLKCVKDQNGNHVVQKCIECVQPQALQFIIDAFQGQVFVLSTHPYGCRVIQRILEHCTQEQTLPILEELHQHSEQLGQKYQGVSLEMTPKTYYTVSRDALFKDQYGNYVIQHVLEHGRPEDKSKIVAEVRGKVLVLSQHKFASNVVEKCVIHSSRAERALLIDEVCCQKDGPHSALYTMMKDQYANYVVQRMIDMAEPAQRKIIMHKIRPHIATLRKYTYGKHILAKLEKYYMKSGSELGPIGGPTNGLM</sequence>
<feature type="domain" description="PUM-HD" evidence="4">
    <location>
        <begin position="786"/>
        <end position="1152"/>
    </location>
</feature>
<dbReference type="InterPro" id="IPR011989">
    <property type="entry name" value="ARM-like"/>
</dbReference>
<reference evidence="5" key="2">
    <citation type="submission" date="2025-09" db="UniProtKB">
        <authorList>
            <consortium name="Ensembl"/>
        </authorList>
    </citation>
    <scope>IDENTIFICATION</scope>
</reference>
<dbReference type="InterPro" id="IPR001313">
    <property type="entry name" value="Pumilio_RNA-bd_rpt"/>
</dbReference>
<dbReference type="PANTHER" id="PTHR12537">
    <property type="entry name" value="RNA BINDING PROTEIN PUMILIO-RELATED"/>
    <property type="match status" value="1"/>
</dbReference>
<evidence type="ECO:0000256" key="1">
    <source>
        <dbReference type="ARBA" id="ARBA00022737"/>
    </source>
</evidence>